<protein>
    <submittedName>
        <fullName evidence="3">Uncharacterized protein</fullName>
    </submittedName>
</protein>
<keyword evidence="4" id="KW-1185">Reference proteome</keyword>
<accession>A0AAN7UWL2</accession>
<feature type="chain" id="PRO_5042910141" evidence="2">
    <location>
        <begin position="24"/>
        <end position="61"/>
    </location>
</feature>
<dbReference type="EMBL" id="JAWHQM010000033">
    <property type="protein sequence ID" value="KAK5633581.1"/>
    <property type="molecule type" value="Genomic_DNA"/>
</dbReference>
<dbReference type="Proteomes" id="UP001305414">
    <property type="component" value="Unassembled WGS sequence"/>
</dbReference>
<proteinExistence type="predicted"/>
<comment type="caution">
    <text evidence="3">The sequence shown here is derived from an EMBL/GenBank/DDBJ whole genome shotgun (WGS) entry which is preliminary data.</text>
</comment>
<keyword evidence="2" id="KW-0732">Signal</keyword>
<organism evidence="3 4">
    <name type="scientific">Xylaria bambusicola</name>
    <dbReference type="NCBI Taxonomy" id="326684"/>
    <lineage>
        <taxon>Eukaryota</taxon>
        <taxon>Fungi</taxon>
        <taxon>Dikarya</taxon>
        <taxon>Ascomycota</taxon>
        <taxon>Pezizomycotina</taxon>
        <taxon>Sordariomycetes</taxon>
        <taxon>Xylariomycetidae</taxon>
        <taxon>Xylariales</taxon>
        <taxon>Xylariaceae</taxon>
        <taxon>Xylaria</taxon>
    </lineage>
</organism>
<feature type="signal peptide" evidence="2">
    <location>
        <begin position="1"/>
        <end position="23"/>
    </location>
</feature>
<gene>
    <name evidence="3" type="ORF">RRF57_009295</name>
</gene>
<dbReference type="AlphaFoldDB" id="A0AAN7UWL2"/>
<feature type="region of interest" description="Disordered" evidence="1">
    <location>
        <begin position="33"/>
        <end position="61"/>
    </location>
</feature>
<evidence type="ECO:0000256" key="1">
    <source>
        <dbReference type="SAM" id="MobiDB-lite"/>
    </source>
</evidence>
<name>A0AAN7UWL2_9PEZI</name>
<evidence type="ECO:0000313" key="3">
    <source>
        <dbReference type="EMBL" id="KAK5633581.1"/>
    </source>
</evidence>
<evidence type="ECO:0000256" key="2">
    <source>
        <dbReference type="SAM" id="SignalP"/>
    </source>
</evidence>
<sequence length="61" mass="6693">MSRVPFGELFAVVFLLTTMYDTAQHSCIPSLIPNVTSPPDMGTPESLSPEHRCDDDEEIGP</sequence>
<reference evidence="3 4" key="1">
    <citation type="submission" date="2023-10" db="EMBL/GenBank/DDBJ databases">
        <title>Draft genome sequence of Xylaria bambusicola isolate GMP-LS, the root and basal stem rot pathogen of sugarcane in Indonesia.</title>
        <authorList>
            <person name="Selvaraj P."/>
            <person name="Muralishankar V."/>
            <person name="Muruganantham S."/>
            <person name="Sp S."/>
            <person name="Haryani S."/>
            <person name="Lau K.J.X."/>
            <person name="Naqvi N.I."/>
        </authorList>
    </citation>
    <scope>NUCLEOTIDE SEQUENCE [LARGE SCALE GENOMIC DNA]</scope>
    <source>
        <strain evidence="3">GMP-LS</strain>
    </source>
</reference>
<evidence type="ECO:0000313" key="4">
    <source>
        <dbReference type="Proteomes" id="UP001305414"/>
    </source>
</evidence>